<reference evidence="1 2" key="1">
    <citation type="journal article" date="2023" name="ACS Omega">
        <title>Identification of the Neoaspergillic Acid Biosynthesis Gene Cluster by Establishing an In Vitro CRISPR-Ribonucleoprotein Genetic System in Aspergillus melleus.</title>
        <authorList>
            <person name="Yuan B."/>
            <person name="Grau M.F."/>
            <person name="Murata R.M."/>
            <person name="Torok T."/>
            <person name="Venkateswaran K."/>
            <person name="Stajich J.E."/>
            <person name="Wang C.C.C."/>
        </authorList>
    </citation>
    <scope>NUCLEOTIDE SEQUENCE [LARGE SCALE GENOMIC DNA]</scope>
    <source>
        <strain evidence="1 2">IMV 1140</strain>
    </source>
</reference>
<accession>A0ACC3B1G4</accession>
<gene>
    <name evidence="1" type="ORF">N8T08_005601</name>
</gene>
<dbReference type="Proteomes" id="UP001177260">
    <property type="component" value="Unassembled WGS sequence"/>
</dbReference>
<evidence type="ECO:0000313" key="1">
    <source>
        <dbReference type="EMBL" id="KAK1144188.1"/>
    </source>
</evidence>
<comment type="caution">
    <text evidence="1">The sequence shown here is derived from an EMBL/GenBank/DDBJ whole genome shotgun (WGS) entry which is preliminary data.</text>
</comment>
<sequence length="181" mass="20382">MFNFILSVSLSSSVSFNDSLSNKLYDDYNVSQQDGHHNHQGCNPSASSILSSSSPSIYDPKSHNTKNVSEATRRVFSRNITYSILNSTHVIVYNIPSPNGSIEPGTRLLNFAWYTNVPSSSLDDIMTDTSGKRHRISISPKHFQPCVWTRQRSIARDSLPEPYLEIMDQIISPFVHLITDF</sequence>
<dbReference type="EMBL" id="JAOPJF010000032">
    <property type="protein sequence ID" value="KAK1144188.1"/>
    <property type="molecule type" value="Genomic_DNA"/>
</dbReference>
<protein>
    <submittedName>
        <fullName evidence="1">Uncharacterized protein</fullName>
    </submittedName>
</protein>
<proteinExistence type="predicted"/>
<keyword evidence="2" id="KW-1185">Reference proteome</keyword>
<name>A0ACC3B1G4_9EURO</name>
<evidence type="ECO:0000313" key="2">
    <source>
        <dbReference type="Proteomes" id="UP001177260"/>
    </source>
</evidence>
<organism evidence="1 2">
    <name type="scientific">Aspergillus melleus</name>
    <dbReference type="NCBI Taxonomy" id="138277"/>
    <lineage>
        <taxon>Eukaryota</taxon>
        <taxon>Fungi</taxon>
        <taxon>Dikarya</taxon>
        <taxon>Ascomycota</taxon>
        <taxon>Pezizomycotina</taxon>
        <taxon>Eurotiomycetes</taxon>
        <taxon>Eurotiomycetidae</taxon>
        <taxon>Eurotiales</taxon>
        <taxon>Aspergillaceae</taxon>
        <taxon>Aspergillus</taxon>
        <taxon>Aspergillus subgen. Circumdati</taxon>
    </lineage>
</organism>